<dbReference type="STRING" id="42251.A0A2T6ZV51"/>
<dbReference type="AlphaFoldDB" id="A0A2T6ZV51"/>
<evidence type="ECO:0000259" key="1">
    <source>
        <dbReference type="Pfam" id="PF06985"/>
    </source>
</evidence>
<dbReference type="EMBL" id="NESQ01000094">
    <property type="protein sequence ID" value="PUU79343.1"/>
    <property type="molecule type" value="Genomic_DNA"/>
</dbReference>
<feature type="domain" description="Heterokaryon incompatibility" evidence="1">
    <location>
        <begin position="100"/>
        <end position="150"/>
    </location>
</feature>
<dbReference type="OrthoDB" id="674604at2759"/>
<reference evidence="2 3" key="1">
    <citation type="submission" date="2017-04" db="EMBL/GenBank/DDBJ databases">
        <title>Draft genome sequence of Tuber borchii Vittad., a whitish edible truffle.</title>
        <authorList>
            <consortium name="DOE Joint Genome Institute"/>
            <person name="Murat C."/>
            <person name="Kuo A."/>
            <person name="Barry K.W."/>
            <person name="Clum A."/>
            <person name="Dockter R.B."/>
            <person name="Fauchery L."/>
            <person name="Iotti M."/>
            <person name="Kohler A."/>
            <person name="Labutti K."/>
            <person name="Lindquist E.A."/>
            <person name="Lipzen A."/>
            <person name="Ohm R.A."/>
            <person name="Wang M."/>
            <person name="Grigoriev I.V."/>
            <person name="Zambonelli A."/>
            <person name="Martin F.M."/>
        </authorList>
    </citation>
    <scope>NUCLEOTIDE SEQUENCE [LARGE SCALE GENOMIC DNA]</scope>
    <source>
        <strain evidence="2 3">Tbo3840</strain>
    </source>
</reference>
<keyword evidence="3" id="KW-1185">Reference proteome</keyword>
<accession>A0A2T6ZV51</accession>
<evidence type="ECO:0000313" key="3">
    <source>
        <dbReference type="Proteomes" id="UP000244722"/>
    </source>
</evidence>
<protein>
    <recommendedName>
        <fullName evidence="1">Heterokaryon incompatibility domain-containing protein</fullName>
    </recommendedName>
</protein>
<organism evidence="2 3">
    <name type="scientific">Tuber borchii</name>
    <name type="common">White truffle</name>
    <dbReference type="NCBI Taxonomy" id="42251"/>
    <lineage>
        <taxon>Eukaryota</taxon>
        <taxon>Fungi</taxon>
        <taxon>Dikarya</taxon>
        <taxon>Ascomycota</taxon>
        <taxon>Pezizomycotina</taxon>
        <taxon>Pezizomycetes</taxon>
        <taxon>Pezizales</taxon>
        <taxon>Tuberaceae</taxon>
        <taxon>Tuber</taxon>
    </lineage>
</organism>
<dbReference type="PANTHER" id="PTHR24148:SF64">
    <property type="entry name" value="HETEROKARYON INCOMPATIBILITY DOMAIN-CONTAINING PROTEIN"/>
    <property type="match status" value="1"/>
</dbReference>
<dbReference type="InterPro" id="IPR052895">
    <property type="entry name" value="HetReg/Transcr_Mod"/>
</dbReference>
<comment type="caution">
    <text evidence="2">The sequence shown here is derived from an EMBL/GenBank/DDBJ whole genome shotgun (WGS) entry which is preliminary data.</text>
</comment>
<dbReference type="InterPro" id="IPR010730">
    <property type="entry name" value="HET"/>
</dbReference>
<dbReference type="PANTHER" id="PTHR24148">
    <property type="entry name" value="ANKYRIN REPEAT DOMAIN-CONTAINING PROTEIN 39 HOMOLOG-RELATED"/>
    <property type="match status" value="1"/>
</dbReference>
<name>A0A2T6ZV51_TUBBO</name>
<proteinExistence type="predicted"/>
<dbReference type="Proteomes" id="UP000244722">
    <property type="component" value="Unassembled WGS sequence"/>
</dbReference>
<evidence type="ECO:0000313" key="2">
    <source>
        <dbReference type="EMBL" id="PUU79343.1"/>
    </source>
</evidence>
<gene>
    <name evidence="2" type="ORF">B9Z19DRAFT_1081982</name>
</gene>
<sequence>MTKTILGGEAIIEVPLDKLRTEPFDITSCANLHRYRFIDTAAFANQNLLRVIEYAELPERFSTIPYVWKGNPLLEGQQPPLGSFGVVGADEADPVSIDVVKSACYTALHYDQLLIWLDKVCIAQAIEEDKHWQMQVMGSIYKRADPCIILPGGLSRLLPLEEPTSWVGRAWTLQEALLPRSTKVLFKWKRGKAVVQGVISGDIQEIEAGETAVSDMTTLLEGTMRSEMDVVTFPNGPDQSSTESKISTQILGNESLGMGQCLSLRCALWNDPSDTRELNESAIWKSAVMRTSRDAVDMVFSIMALFDVQLDTSKFHKDDRRGATIALLQELMQSGRRASWMIISLALQPDNVISTMPVMLKTSARGPAQIEIDGKLVPVGTVVNEYWWLKDTPTGEVDGLGYFKFSAPARMVRKVVEPVHTKTSENGMDGKKFNAYHGEHQWELYGEEEEVEGPDAVWAIHVGVETFFRIAAFGAMATHTPLVLMIVKKHGENKYHRIQVAEVAGALSQGWSTRTFNVGGPDDYKK</sequence>
<dbReference type="Pfam" id="PF06985">
    <property type="entry name" value="HET"/>
    <property type="match status" value="1"/>
</dbReference>